<reference evidence="1 2" key="1">
    <citation type="submission" date="2018-11" db="EMBL/GenBank/DDBJ databases">
        <authorList>
            <consortium name="Pathogen Informatics"/>
        </authorList>
    </citation>
    <scope>NUCLEOTIDE SEQUENCE [LARGE SCALE GENOMIC DNA]</scope>
</reference>
<sequence>MNEETTVLNQDHKTVSKKKLVVSQFQETDFDNFEGLELESMPMPRPAKSTIYDFAVPLEPSTYDSNGEMDESSVYEEDTSSGLADLDLENPQITVAAKNGTITTALLMEDTSLKNPFTMSIDVSDQNSKSATLLWMNSTQPSNLVETTMEEEPTQVETPAGVDPDPFEFSEVVDITKKPIKSKPGRERKKGDVTVNHTIVKVPILILSSIAHNEGSSACKLPFENFLF</sequence>
<name>A0A3P7JVD9_STRVU</name>
<keyword evidence="2" id="KW-1185">Reference proteome</keyword>
<gene>
    <name evidence="1" type="ORF">SVUK_LOCUS15235</name>
</gene>
<protein>
    <submittedName>
        <fullName evidence="1">Uncharacterized protein</fullName>
    </submittedName>
</protein>
<dbReference type="Proteomes" id="UP000270094">
    <property type="component" value="Unassembled WGS sequence"/>
</dbReference>
<dbReference type="AlphaFoldDB" id="A0A3P7JVD9"/>
<dbReference type="EMBL" id="UYYB01107851">
    <property type="protein sequence ID" value="VDM80237.1"/>
    <property type="molecule type" value="Genomic_DNA"/>
</dbReference>
<evidence type="ECO:0000313" key="1">
    <source>
        <dbReference type="EMBL" id="VDM80237.1"/>
    </source>
</evidence>
<proteinExistence type="predicted"/>
<accession>A0A3P7JVD9</accession>
<evidence type="ECO:0000313" key="2">
    <source>
        <dbReference type="Proteomes" id="UP000270094"/>
    </source>
</evidence>
<organism evidence="1 2">
    <name type="scientific">Strongylus vulgaris</name>
    <name type="common">Blood worm</name>
    <dbReference type="NCBI Taxonomy" id="40348"/>
    <lineage>
        <taxon>Eukaryota</taxon>
        <taxon>Metazoa</taxon>
        <taxon>Ecdysozoa</taxon>
        <taxon>Nematoda</taxon>
        <taxon>Chromadorea</taxon>
        <taxon>Rhabditida</taxon>
        <taxon>Rhabditina</taxon>
        <taxon>Rhabditomorpha</taxon>
        <taxon>Strongyloidea</taxon>
        <taxon>Strongylidae</taxon>
        <taxon>Strongylus</taxon>
    </lineage>
</organism>